<dbReference type="InterPro" id="IPR005146">
    <property type="entry name" value="B3/B4_tRNA-bd"/>
</dbReference>
<dbReference type="Gene3D" id="3.30.56.10">
    <property type="match status" value="2"/>
</dbReference>
<dbReference type="GO" id="GO:0004826">
    <property type="term" value="F:phenylalanine-tRNA ligase activity"/>
    <property type="evidence" value="ECO:0007669"/>
    <property type="project" value="InterPro"/>
</dbReference>
<comment type="caution">
    <text evidence="3">The sequence shown here is derived from an EMBL/GenBank/DDBJ whole genome shotgun (WGS) entry which is preliminary data.</text>
</comment>
<dbReference type="GO" id="GO:0003723">
    <property type="term" value="F:RNA binding"/>
    <property type="evidence" value="ECO:0007669"/>
    <property type="project" value="InterPro"/>
</dbReference>
<dbReference type="AlphaFoldDB" id="A0A1F6VKW1"/>
<dbReference type="SUPFAM" id="SSF55681">
    <property type="entry name" value="Class II aaRS and biotin synthetases"/>
    <property type="match status" value="1"/>
</dbReference>
<dbReference type="SUPFAM" id="SSF46955">
    <property type="entry name" value="Putative DNA-binding domain"/>
    <property type="match status" value="2"/>
</dbReference>
<dbReference type="InterPro" id="IPR045060">
    <property type="entry name" value="Phe-tRNA-ligase_IIc_bsu"/>
</dbReference>
<dbReference type="InterPro" id="IPR045864">
    <property type="entry name" value="aa-tRNA-synth_II/BPL/LPL"/>
</dbReference>
<proteinExistence type="predicted"/>
<dbReference type="GO" id="GO:0000287">
    <property type="term" value="F:magnesium ion binding"/>
    <property type="evidence" value="ECO:0007669"/>
    <property type="project" value="InterPro"/>
</dbReference>
<dbReference type="GO" id="GO:0005524">
    <property type="term" value="F:ATP binding"/>
    <property type="evidence" value="ECO:0007669"/>
    <property type="project" value="InterPro"/>
</dbReference>
<evidence type="ECO:0000259" key="1">
    <source>
        <dbReference type="PROSITE" id="PS51447"/>
    </source>
</evidence>
<dbReference type="SMART" id="SM00873">
    <property type="entry name" value="B3_4"/>
    <property type="match status" value="1"/>
</dbReference>
<dbReference type="Proteomes" id="UP000178059">
    <property type="component" value="Unassembled WGS sequence"/>
</dbReference>
<dbReference type="Gene3D" id="3.30.930.10">
    <property type="entry name" value="Bira Bifunctional Protein, Domain 2"/>
    <property type="match status" value="1"/>
</dbReference>
<dbReference type="PANTHER" id="PTHR10947:SF0">
    <property type="entry name" value="PHENYLALANINE--TRNA LIGASE BETA SUBUNIT"/>
    <property type="match status" value="1"/>
</dbReference>
<evidence type="ECO:0000313" key="4">
    <source>
        <dbReference type="Proteomes" id="UP000178059"/>
    </source>
</evidence>
<name>A0A1F6VKW1_9BACT</name>
<dbReference type="SUPFAM" id="SSF56037">
    <property type="entry name" value="PheT/TilS domain"/>
    <property type="match status" value="1"/>
</dbReference>
<protein>
    <submittedName>
        <fullName evidence="3">Uncharacterized protein</fullName>
    </submittedName>
</protein>
<dbReference type="STRING" id="1801743.A2824_02645"/>
<dbReference type="PROSITE" id="PS51483">
    <property type="entry name" value="B5"/>
    <property type="match status" value="1"/>
</dbReference>
<evidence type="ECO:0000259" key="2">
    <source>
        <dbReference type="PROSITE" id="PS51483"/>
    </source>
</evidence>
<evidence type="ECO:0000313" key="3">
    <source>
        <dbReference type="EMBL" id="OGI70206.1"/>
    </source>
</evidence>
<dbReference type="Pfam" id="PF03147">
    <property type="entry name" value="FDX-ACB"/>
    <property type="match status" value="1"/>
</dbReference>
<dbReference type="Gene3D" id="3.50.40.10">
    <property type="entry name" value="Phenylalanyl-trna Synthetase, Chain B, domain 3"/>
    <property type="match status" value="1"/>
</dbReference>
<dbReference type="InterPro" id="IPR020825">
    <property type="entry name" value="Phe-tRNA_synthase-like_B3/B4"/>
</dbReference>
<sequence>MKVSYNWLKEYVPELPKEEKLRDVFTYHLCEVENVEKKGKDVIFDLNILPNRAHDLLSHQGIARELAGQLGLKFIDPAPKYKIPKSKPTKLEINADKTRRYMGRVVRGVKVGPSPRSLSRRLESIGQRSINNIVDAANFVMFDSGQPIHCFDWDKIKGKIFVGEAKKGDKIITLDNKEISLGEEDVVIADSLGPLAIAGVKGGKRAEVSKSTKNILIESANFFPALVRRTARRIGILTDAAKRFENDLSPWLCDPAMKEISSLFAEYGFADFEDVVDVYPFDTFKGRLLHFSAERISKILGLKISAGEIEKILQNYKYEYVRKESKFSAKGGPALGWEISVPPLRLDLEIEEDMAEEVGRVLGYDKIKPKIPNLKPGFKGSPKPGFFKPKINETFYKILWARKKLLEEGYSEVMTYTFREKGKVEVLKSASDKKFLRPNLSDGLKESYELNKINAPLLRQSEIKIFEIGTVFTSDTEQTHVAYADKKGVVEKSLDEFCKDIKITESYNELLGARSQKPEAKFKMWSLYPFIIRDISVWLPETASKKELAQILKKNVGELLVREPWLIDEYKKEGRTSYAFRLVFQAFGRTLTDEEANKIMAKIGEKMAKKGWQVR</sequence>
<dbReference type="SMART" id="SM00896">
    <property type="entry name" value="FDX-ACB"/>
    <property type="match status" value="1"/>
</dbReference>
<dbReference type="PANTHER" id="PTHR10947">
    <property type="entry name" value="PHENYLALANYL-TRNA SYNTHETASE BETA CHAIN AND LEUCINE-RICH REPEAT-CONTAINING PROTEIN 47"/>
    <property type="match status" value="1"/>
</dbReference>
<feature type="domain" description="B5" evidence="2">
    <location>
        <begin position="284"/>
        <end position="369"/>
    </location>
</feature>
<dbReference type="Gene3D" id="3.30.70.380">
    <property type="entry name" value="Ferrodoxin-fold anticodon-binding domain"/>
    <property type="match status" value="1"/>
</dbReference>
<dbReference type="SUPFAM" id="SSF54991">
    <property type="entry name" value="Anticodon-binding domain of PheRS"/>
    <property type="match status" value="1"/>
</dbReference>
<dbReference type="InterPro" id="IPR005121">
    <property type="entry name" value="Fdx_antiC-bd"/>
</dbReference>
<organism evidence="3 4">
    <name type="scientific">Candidatus Nomurabacteria bacterium RIFCSPHIGHO2_01_FULL_42_16</name>
    <dbReference type="NCBI Taxonomy" id="1801743"/>
    <lineage>
        <taxon>Bacteria</taxon>
        <taxon>Candidatus Nomuraibacteriota</taxon>
    </lineage>
</organism>
<dbReference type="InterPro" id="IPR005147">
    <property type="entry name" value="tRNA_synthase_B5-dom"/>
</dbReference>
<gene>
    <name evidence="3" type="ORF">A2824_02645</name>
</gene>
<reference evidence="3 4" key="1">
    <citation type="journal article" date="2016" name="Nat. Commun.">
        <title>Thousands of microbial genomes shed light on interconnected biogeochemical processes in an aquifer system.</title>
        <authorList>
            <person name="Anantharaman K."/>
            <person name="Brown C.T."/>
            <person name="Hug L.A."/>
            <person name="Sharon I."/>
            <person name="Castelle C.J."/>
            <person name="Probst A.J."/>
            <person name="Thomas B.C."/>
            <person name="Singh A."/>
            <person name="Wilkins M.J."/>
            <person name="Karaoz U."/>
            <person name="Brodie E.L."/>
            <person name="Williams K.H."/>
            <person name="Hubbard S.S."/>
            <person name="Banfield J.F."/>
        </authorList>
    </citation>
    <scope>NUCLEOTIDE SEQUENCE [LARGE SCALE GENOMIC DNA]</scope>
</reference>
<feature type="domain" description="FDX-ACB" evidence="1">
    <location>
        <begin position="526"/>
        <end position="615"/>
    </location>
</feature>
<dbReference type="EMBL" id="MFTT01000010">
    <property type="protein sequence ID" value="OGI70206.1"/>
    <property type="molecule type" value="Genomic_DNA"/>
</dbReference>
<dbReference type="InterPro" id="IPR036690">
    <property type="entry name" value="Fdx_antiC-bd_sf"/>
</dbReference>
<dbReference type="Pfam" id="PF03484">
    <property type="entry name" value="B5"/>
    <property type="match status" value="1"/>
</dbReference>
<accession>A0A1F6VKW1</accession>
<dbReference type="GO" id="GO:0009328">
    <property type="term" value="C:phenylalanine-tRNA ligase complex"/>
    <property type="evidence" value="ECO:0007669"/>
    <property type="project" value="TreeGrafter"/>
</dbReference>
<dbReference type="Pfam" id="PF03483">
    <property type="entry name" value="B3_4"/>
    <property type="match status" value="1"/>
</dbReference>
<dbReference type="GO" id="GO:0006432">
    <property type="term" value="P:phenylalanyl-tRNA aminoacylation"/>
    <property type="evidence" value="ECO:0007669"/>
    <property type="project" value="InterPro"/>
</dbReference>
<dbReference type="PROSITE" id="PS51447">
    <property type="entry name" value="FDX_ACB"/>
    <property type="match status" value="1"/>
</dbReference>
<dbReference type="SMART" id="SM00874">
    <property type="entry name" value="B5"/>
    <property type="match status" value="1"/>
</dbReference>
<dbReference type="InterPro" id="IPR009061">
    <property type="entry name" value="DNA-bd_dom_put_sf"/>
</dbReference>